<name>A0A8H5GEG1_9AGAR</name>
<feature type="chain" id="PRO_5034133778" evidence="1">
    <location>
        <begin position="23"/>
        <end position="52"/>
    </location>
</feature>
<keyword evidence="1" id="KW-0732">Signal</keyword>
<keyword evidence="3" id="KW-1185">Reference proteome</keyword>
<dbReference type="Proteomes" id="UP000559027">
    <property type="component" value="Unassembled WGS sequence"/>
</dbReference>
<accession>A0A8H5GEG1</accession>
<proteinExistence type="predicted"/>
<evidence type="ECO:0000313" key="3">
    <source>
        <dbReference type="Proteomes" id="UP000559027"/>
    </source>
</evidence>
<evidence type="ECO:0000313" key="2">
    <source>
        <dbReference type="EMBL" id="KAF5363374.1"/>
    </source>
</evidence>
<evidence type="ECO:0000256" key="1">
    <source>
        <dbReference type="SAM" id="SignalP"/>
    </source>
</evidence>
<reference evidence="2 3" key="1">
    <citation type="journal article" date="2020" name="ISME J.">
        <title>Uncovering the hidden diversity of litter-decomposition mechanisms in mushroom-forming fungi.</title>
        <authorList>
            <person name="Floudas D."/>
            <person name="Bentzer J."/>
            <person name="Ahren D."/>
            <person name="Johansson T."/>
            <person name="Persson P."/>
            <person name="Tunlid A."/>
        </authorList>
    </citation>
    <scope>NUCLEOTIDE SEQUENCE [LARGE SCALE GENOMIC DNA]</scope>
    <source>
        <strain evidence="2 3">CBS 146.42</strain>
    </source>
</reference>
<dbReference type="AlphaFoldDB" id="A0A8H5GEG1"/>
<gene>
    <name evidence="2" type="ORF">D9756_001059</name>
</gene>
<organism evidence="2 3">
    <name type="scientific">Leucocoprinus leucothites</name>
    <dbReference type="NCBI Taxonomy" id="201217"/>
    <lineage>
        <taxon>Eukaryota</taxon>
        <taxon>Fungi</taxon>
        <taxon>Dikarya</taxon>
        <taxon>Basidiomycota</taxon>
        <taxon>Agaricomycotina</taxon>
        <taxon>Agaricomycetes</taxon>
        <taxon>Agaricomycetidae</taxon>
        <taxon>Agaricales</taxon>
        <taxon>Agaricineae</taxon>
        <taxon>Agaricaceae</taxon>
        <taxon>Leucocoprinus</taxon>
    </lineage>
</organism>
<protein>
    <submittedName>
        <fullName evidence="2">Uncharacterized protein</fullName>
    </submittedName>
</protein>
<sequence>MAFKLAYFTSALVTIMAYTALAQVLPDDCTRTYDVVVGDVCDAISAAQNVST</sequence>
<feature type="signal peptide" evidence="1">
    <location>
        <begin position="1"/>
        <end position="22"/>
    </location>
</feature>
<dbReference type="EMBL" id="JAACJO010000001">
    <property type="protein sequence ID" value="KAF5363374.1"/>
    <property type="molecule type" value="Genomic_DNA"/>
</dbReference>
<comment type="caution">
    <text evidence="2">The sequence shown here is derived from an EMBL/GenBank/DDBJ whole genome shotgun (WGS) entry which is preliminary data.</text>
</comment>
<dbReference type="OrthoDB" id="5985073at2759"/>